<dbReference type="PANTHER" id="PTHR14604:SF7">
    <property type="match status" value="1"/>
</dbReference>
<evidence type="ECO:0000256" key="3">
    <source>
        <dbReference type="PROSITE-ProRule" id="PRU00221"/>
    </source>
</evidence>
<sequence length="850" mass="94276">MASDHCAEPVPLSSETLTLANAEAVHADDAPFPTDAEAQEWETKAQAWLSSMPVGRDVMVSEIDSWIDSDPSSVPETLKSLPRSSLHHRILSLQKIMHNTSEIKNSNQDDPPRPRFVRTDQWIPVYSWLESLEANEVVKSKDISEWLSENPKVKDQLYARHSRYHLMHYIQKLHLKMLRKREKLKKGTQHIQPSIARTSLPIRIIDNGEVTAEDPFAGKFSSNLSKDNEMYSSRKNEARLRYELFTELQDQLSALLARHRNVNRLTESSLPGLSSQQSAENIGHQVPVTVKEEGNINATTGSTSPLDSNSDKKRKRIDEVVTPAWSCSEASADTLLPLSLRCEEAKKQSVWKEKSRSLFKGYRQNIYTCLEGRERGFSWPVACSRGSYAGRHQEKWIPFLQGWKSLGRRFLGPGVYFECKSCLSWIPTWCAYTSSVAIAQPFGRLEQGVQKVLDVRFHPEGLAQLVCSSNEGPNELLLYNLLTGRATELAGHNCQVQAVEYAVKGASVVSCGGTTVKVWDSTTGSCLYTLGTTSSGQASVGHRKKINAMSVNHWQSWLVVTSGGEGDGKLLLWNVLTGELAADLNINERARKQGLPWIDAMEFCSQNLLVCGSDCAYGSQGLLQLWDIEAPRRLLSFPAHDSYITSLKINPTHDIIITGAGDGTVGLFDVRSGGVISHLSVGSGYEVTSVSFSNCGNYLHASSTSNNTLVWDTRLLPMSPSGQYNSVCDSRSMRALHCLSHGKPMPTAEHAGQLPGYVDDGDQGVNDARWLHREPVLVTVSGDGSLAMWDVSLGQPCIRHISSHTRCVNSVAVAPNDKYFCSGGDDQKVVLYEDLRRKTHARWRLTHPMG</sequence>
<dbReference type="SMART" id="SM00320">
    <property type="entry name" value="WD40"/>
    <property type="match status" value="6"/>
</dbReference>
<comment type="caution">
    <text evidence="5">The sequence shown here is derived from an EMBL/GenBank/DDBJ whole genome shotgun (WGS) entry which is preliminary data.</text>
</comment>
<protein>
    <submittedName>
        <fullName evidence="5">Uncharacterized protein</fullName>
    </submittedName>
</protein>
<organism evidence="5 6">
    <name type="scientific">Aristolochia fimbriata</name>
    <name type="common">White veined hardy Dutchman's pipe vine</name>
    <dbReference type="NCBI Taxonomy" id="158543"/>
    <lineage>
        <taxon>Eukaryota</taxon>
        <taxon>Viridiplantae</taxon>
        <taxon>Streptophyta</taxon>
        <taxon>Embryophyta</taxon>
        <taxon>Tracheophyta</taxon>
        <taxon>Spermatophyta</taxon>
        <taxon>Magnoliopsida</taxon>
        <taxon>Magnoliidae</taxon>
        <taxon>Piperales</taxon>
        <taxon>Aristolochiaceae</taxon>
        <taxon>Aristolochia</taxon>
    </lineage>
</organism>
<dbReference type="PROSITE" id="PS50082">
    <property type="entry name" value="WD_REPEATS_2"/>
    <property type="match status" value="2"/>
</dbReference>
<evidence type="ECO:0000256" key="1">
    <source>
        <dbReference type="ARBA" id="ARBA00022574"/>
    </source>
</evidence>
<feature type="repeat" description="WD" evidence="3">
    <location>
        <begin position="637"/>
        <end position="678"/>
    </location>
</feature>
<dbReference type="Proteomes" id="UP000825729">
    <property type="component" value="Unassembled WGS sequence"/>
</dbReference>
<feature type="repeat" description="WD" evidence="3">
    <location>
        <begin position="801"/>
        <end position="833"/>
    </location>
</feature>
<dbReference type="EMBL" id="JAINDJ010000005">
    <property type="protein sequence ID" value="KAG9445983.1"/>
    <property type="molecule type" value="Genomic_DNA"/>
</dbReference>
<keyword evidence="2" id="KW-0677">Repeat</keyword>
<evidence type="ECO:0000313" key="5">
    <source>
        <dbReference type="EMBL" id="KAG9445983.1"/>
    </source>
</evidence>
<dbReference type="Pfam" id="PF00400">
    <property type="entry name" value="WD40"/>
    <property type="match status" value="4"/>
</dbReference>
<dbReference type="PROSITE" id="PS50294">
    <property type="entry name" value="WD_REPEATS_REGION"/>
    <property type="match status" value="1"/>
</dbReference>
<evidence type="ECO:0000256" key="2">
    <source>
        <dbReference type="ARBA" id="ARBA00022737"/>
    </source>
</evidence>
<dbReference type="InterPro" id="IPR001680">
    <property type="entry name" value="WD40_rpt"/>
</dbReference>
<dbReference type="PROSITE" id="PS00678">
    <property type="entry name" value="WD_REPEATS_1"/>
    <property type="match status" value="1"/>
</dbReference>
<gene>
    <name evidence="5" type="ORF">H6P81_012111</name>
</gene>
<reference evidence="5 6" key="1">
    <citation type="submission" date="2021-07" db="EMBL/GenBank/DDBJ databases">
        <title>The Aristolochia fimbriata genome: insights into angiosperm evolution, floral development and chemical biosynthesis.</title>
        <authorList>
            <person name="Jiao Y."/>
        </authorList>
    </citation>
    <scope>NUCLEOTIDE SEQUENCE [LARGE SCALE GENOMIC DNA]</scope>
    <source>
        <strain evidence="5">IBCAS-2021</strain>
        <tissue evidence="5">Leaf</tissue>
    </source>
</reference>
<keyword evidence="6" id="KW-1185">Reference proteome</keyword>
<evidence type="ECO:0000313" key="6">
    <source>
        <dbReference type="Proteomes" id="UP000825729"/>
    </source>
</evidence>
<dbReference type="Gene3D" id="2.130.10.10">
    <property type="entry name" value="YVTN repeat-like/Quinoprotein amine dehydrogenase"/>
    <property type="match status" value="1"/>
</dbReference>
<feature type="compositionally biased region" description="Polar residues" evidence="4">
    <location>
        <begin position="296"/>
        <end position="308"/>
    </location>
</feature>
<dbReference type="SUPFAM" id="SSF50978">
    <property type="entry name" value="WD40 repeat-like"/>
    <property type="match status" value="1"/>
</dbReference>
<dbReference type="AlphaFoldDB" id="A0AAV7EFH4"/>
<dbReference type="InterPro" id="IPR015943">
    <property type="entry name" value="WD40/YVTN_repeat-like_dom_sf"/>
</dbReference>
<dbReference type="InterPro" id="IPR050995">
    <property type="entry name" value="WD-F-box_domain-protein"/>
</dbReference>
<name>A0AAV7EFH4_ARIFI</name>
<proteinExistence type="predicted"/>
<keyword evidence="1 3" id="KW-0853">WD repeat</keyword>
<dbReference type="PANTHER" id="PTHR14604">
    <property type="entry name" value="WD40 REPEAT PF20"/>
    <property type="match status" value="1"/>
</dbReference>
<dbReference type="InterPro" id="IPR036322">
    <property type="entry name" value="WD40_repeat_dom_sf"/>
</dbReference>
<accession>A0AAV7EFH4</accession>
<evidence type="ECO:0000256" key="4">
    <source>
        <dbReference type="SAM" id="MobiDB-lite"/>
    </source>
</evidence>
<dbReference type="InterPro" id="IPR019775">
    <property type="entry name" value="WD40_repeat_CS"/>
</dbReference>
<feature type="region of interest" description="Disordered" evidence="4">
    <location>
        <begin position="291"/>
        <end position="314"/>
    </location>
</feature>